<dbReference type="EMBL" id="CP003125">
    <property type="protein sequence ID" value="AEV19898.1"/>
    <property type="molecule type" value="Genomic_DNA"/>
</dbReference>
<proteinExistence type="predicted"/>
<organism evidence="1 2">
    <name type="scientific">Geobacillus thermoleovorans CCB_US3_UF5</name>
    <dbReference type="NCBI Taxonomy" id="1111068"/>
    <lineage>
        <taxon>Bacteria</taxon>
        <taxon>Bacillati</taxon>
        <taxon>Bacillota</taxon>
        <taxon>Bacilli</taxon>
        <taxon>Bacillales</taxon>
        <taxon>Anoxybacillaceae</taxon>
        <taxon>Geobacillus</taxon>
        <taxon>Geobacillus thermoleovorans group</taxon>
    </lineage>
</organism>
<accession>A0ABM5MJH2</accession>
<name>A0ABM5MJH2_GEOTH</name>
<reference evidence="1 2" key="1">
    <citation type="submission" date="2011-11" db="EMBL/GenBank/DDBJ databases">
        <title>Complete genome sequence of thermophilic Geobacillus thermoleovorans CCB_US3_UF5.</title>
        <authorList>
            <person name="Muhd Sakaff M.K.L."/>
            <person name="Abdul Rahman A.Y."/>
            <person name="Saito J.A."/>
            <person name="Hou S."/>
            <person name="Alam M."/>
        </authorList>
    </citation>
    <scope>NUCLEOTIDE SEQUENCE [LARGE SCALE GENOMIC DNA]</scope>
    <source>
        <strain evidence="1 2">CCB_US3_UF5</strain>
    </source>
</reference>
<dbReference type="Proteomes" id="UP000005636">
    <property type="component" value="Chromosome"/>
</dbReference>
<protein>
    <recommendedName>
        <fullName evidence="3">Secreted protein</fullName>
    </recommendedName>
</protein>
<sequence length="66" mass="7068">MAAAFFVLALLQLFYNYDKLYLIACTDGACLSASHVCTDGMGMAQRGVCGLPFQGRADGALRFSIL</sequence>
<evidence type="ECO:0000313" key="1">
    <source>
        <dbReference type="EMBL" id="AEV19898.1"/>
    </source>
</evidence>
<evidence type="ECO:0008006" key="3">
    <source>
        <dbReference type="Google" id="ProtNLM"/>
    </source>
</evidence>
<gene>
    <name evidence="1" type="ORF">GTCCBUS3UF5_25950</name>
</gene>
<keyword evidence="2" id="KW-1185">Reference proteome</keyword>
<evidence type="ECO:0000313" key="2">
    <source>
        <dbReference type="Proteomes" id="UP000005636"/>
    </source>
</evidence>